<keyword evidence="8" id="KW-0472">Membrane</keyword>
<dbReference type="PROSITE" id="PS51257">
    <property type="entry name" value="PROKAR_LIPOPROTEIN"/>
    <property type="match status" value="1"/>
</dbReference>
<organism evidence="14 15">
    <name type="scientific">Candidatus Muproteobacteria bacterium RBG_19FT_COMBO_61_10</name>
    <dbReference type="NCBI Taxonomy" id="1817761"/>
    <lineage>
        <taxon>Bacteria</taxon>
        <taxon>Pseudomonadati</taxon>
        <taxon>Pseudomonadota</taxon>
        <taxon>Candidatus Muproteobacteria</taxon>
    </lineage>
</organism>
<dbReference type="CDD" id="cd16326">
    <property type="entry name" value="LolB"/>
    <property type="match status" value="1"/>
</dbReference>
<dbReference type="NCBIfam" id="TIGR00548">
    <property type="entry name" value="lolB"/>
    <property type="match status" value="1"/>
</dbReference>
<evidence type="ECO:0000256" key="13">
    <source>
        <dbReference type="SAM" id="SignalP"/>
    </source>
</evidence>
<comment type="caution">
    <text evidence="14">The sequence shown here is derived from an EMBL/GenBank/DDBJ whole genome shotgun (WGS) entry which is preliminary data.</text>
</comment>
<evidence type="ECO:0000313" key="15">
    <source>
        <dbReference type="Proteomes" id="UP000177950"/>
    </source>
</evidence>
<name>A0A1F6UJT8_9PROT</name>
<dbReference type="EMBL" id="MFSV01000124">
    <property type="protein sequence ID" value="OGI57646.1"/>
    <property type="molecule type" value="Genomic_DNA"/>
</dbReference>
<evidence type="ECO:0000256" key="6">
    <source>
        <dbReference type="ARBA" id="ARBA00022729"/>
    </source>
</evidence>
<dbReference type="Proteomes" id="UP000177950">
    <property type="component" value="Unassembled WGS sequence"/>
</dbReference>
<feature type="chain" id="PRO_5009527013" description="Outer-membrane lipoprotein LolB" evidence="13">
    <location>
        <begin position="20"/>
        <end position="170"/>
    </location>
</feature>
<evidence type="ECO:0000256" key="7">
    <source>
        <dbReference type="ARBA" id="ARBA00022927"/>
    </source>
</evidence>
<feature type="signal peptide" evidence="13">
    <location>
        <begin position="1"/>
        <end position="19"/>
    </location>
</feature>
<keyword evidence="6 13" id="KW-0732">Signal</keyword>
<dbReference type="InterPro" id="IPR004565">
    <property type="entry name" value="OM_lipoprot_LolB"/>
</dbReference>
<dbReference type="Pfam" id="PF03550">
    <property type="entry name" value="LolB"/>
    <property type="match status" value="1"/>
</dbReference>
<evidence type="ECO:0000256" key="8">
    <source>
        <dbReference type="ARBA" id="ARBA00023136"/>
    </source>
</evidence>
<keyword evidence="9" id="KW-0564">Palmitate</keyword>
<dbReference type="GO" id="GO:0009279">
    <property type="term" value="C:cell outer membrane"/>
    <property type="evidence" value="ECO:0007669"/>
    <property type="project" value="UniProtKB-SubCell"/>
</dbReference>
<evidence type="ECO:0000256" key="3">
    <source>
        <dbReference type="ARBA" id="ARBA00011245"/>
    </source>
</evidence>
<evidence type="ECO:0000256" key="10">
    <source>
        <dbReference type="ARBA" id="ARBA00023186"/>
    </source>
</evidence>
<evidence type="ECO:0000256" key="1">
    <source>
        <dbReference type="ARBA" id="ARBA00004459"/>
    </source>
</evidence>
<keyword evidence="12 14" id="KW-0449">Lipoprotein</keyword>
<reference evidence="14 15" key="1">
    <citation type="journal article" date="2016" name="Nat. Commun.">
        <title>Thousands of microbial genomes shed light on interconnected biogeochemical processes in an aquifer system.</title>
        <authorList>
            <person name="Anantharaman K."/>
            <person name="Brown C.T."/>
            <person name="Hug L.A."/>
            <person name="Sharon I."/>
            <person name="Castelle C.J."/>
            <person name="Probst A.J."/>
            <person name="Thomas B.C."/>
            <person name="Singh A."/>
            <person name="Wilkins M.J."/>
            <person name="Karaoz U."/>
            <person name="Brodie E.L."/>
            <person name="Williams K.H."/>
            <person name="Hubbard S.S."/>
            <person name="Banfield J.F."/>
        </authorList>
    </citation>
    <scope>NUCLEOTIDE SEQUENCE [LARGE SCALE GENOMIC DNA]</scope>
</reference>
<dbReference type="InterPro" id="IPR029046">
    <property type="entry name" value="LolA/LolB/LppX"/>
</dbReference>
<evidence type="ECO:0000256" key="2">
    <source>
        <dbReference type="ARBA" id="ARBA00009696"/>
    </source>
</evidence>
<accession>A0A1F6UJT8</accession>
<comment type="subunit">
    <text evidence="3">Monomer.</text>
</comment>
<keyword evidence="5" id="KW-0813">Transport</keyword>
<feature type="non-terminal residue" evidence="14">
    <location>
        <position position="170"/>
    </location>
</feature>
<dbReference type="GO" id="GO:0015031">
    <property type="term" value="P:protein transport"/>
    <property type="evidence" value="ECO:0007669"/>
    <property type="project" value="UniProtKB-KW"/>
</dbReference>
<keyword evidence="11" id="KW-0998">Cell outer membrane</keyword>
<evidence type="ECO:0000256" key="12">
    <source>
        <dbReference type="ARBA" id="ARBA00023288"/>
    </source>
</evidence>
<evidence type="ECO:0000256" key="4">
    <source>
        <dbReference type="ARBA" id="ARBA00016202"/>
    </source>
</evidence>
<comment type="similarity">
    <text evidence="2">Belongs to the LolB family.</text>
</comment>
<evidence type="ECO:0000256" key="5">
    <source>
        <dbReference type="ARBA" id="ARBA00022448"/>
    </source>
</evidence>
<protein>
    <recommendedName>
        <fullName evidence="4">Outer-membrane lipoprotein LolB</fullName>
    </recommendedName>
</protein>
<evidence type="ECO:0000256" key="9">
    <source>
        <dbReference type="ARBA" id="ARBA00023139"/>
    </source>
</evidence>
<evidence type="ECO:0000256" key="11">
    <source>
        <dbReference type="ARBA" id="ARBA00023237"/>
    </source>
</evidence>
<comment type="subcellular location">
    <subcellularLocation>
        <location evidence="1">Cell outer membrane</location>
        <topology evidence="1">Lipid-anchor</topology>
    </subcellularLocation>
</comment>
<dbReference type="Gene3D" id="2.50.20.10">
    <property type="entry name" value="Lipoprotein localisation LolA/LolB/LppX"/>
    <property type="match status" value="1"/>
</dbReference>
<keyword evidence="7" id="KW-0653">Protein transport</keyword>
<sequence>MRRSALTLLVLLTAGCATPTVLPPLESPQLAWQVRQAQLLPLTTWNLMGRVALRSANDGGQASLRWAHTPAGQTIDLHGPLGRGMVRLQQDEHGVRLLDNAQQVYTAENAEALLFNTTGWRIPLEGLNYWIRGVPVPGVPQHLELDDQGRLAVLWQSGWEVRFLAYTRFG</sequence>
<keyword evidence="10" id="KW-0143">Chaperone</keyword>
<dbReference type="SUPFAM" id="SSF89392">
    <property type="entry name" value="Prokaryotic lipoproteins and lipoprotein localization factors"/>
    <property type="match status" value="1"/>
</dbReference>
<evidence type="ECO:0000313" key="14">
    <source>
        <dbReference type="EMBL" id="OGI57646.1"/>
    </source>
</evidence>
<proteinExistence type="inferred from homology"/>
<gene>
    <name evidence="14" type="ORF">A2V58_04060</name>
</gene>
<dbReference type="AlphaFoldDB" id="A0A1F6UJT8"/>